<dbReference type="EMBL" id="JAESDN010000005">
    <property type="protein sequence ID" value="KAG7050516.1"/>
    <property type="molecule type" value="Genomic_DNA"/>
</dbReference>
<evidence type="ECO:0000313" key="4">
    <source>
        <dbReference type="Proteomes" id="UP000699042"/>
    </source>
</evidence>
<feature type="signal peptide" evidence="2">
    <location>
        <begin position="1"/>
        <end position="23"/>
    </location>
</feature>
<feature type="region of interest" description="Disordered" evidence="1">
    <location>
        <begin position="47"/>
        <end position="75"/>
    </location>
</feature>
<reference evidence="3" key="1">
    <citation type="submission" date="2021-05" db="EMBL/GenBank/DDBJ databases">
        <title>Comparative genomics of three Colletotrichum scovillei strains and genetic complementation revealed genes involved fungal growth and virulence on chili pepper.</title>
        <authorList>
            <person name="Hsieh D.-K."/>
            <person name="Chuang S.-C."/>
            <person name="Chen C.-Y."/>
            <person name="Chao Y.-T."/>
            <person name="Lu M.-Y.J."/>
            <person name="Lee M.-H."/>
            <person name="Shih M.-C."/>
        </authorList>
    </citation>
    <scope>NUCLEOTIDE SEQUENCE</scope>
    <source>
        <strain evidence="3">Coll-153</strain>
    </source>
</reference>
<evidence type="ECO:0008006" key="5">
    <source>
        <dbReference type="Google" id="ProtNLM"/>
    </source>
</evidence>
<feature type="compositionally biased region" description="Polar residues" evidence="1">
    <location>
        <begin position="50"/>
        <end position="59"/>
    </location>
</feature>
<evidence type="ECO:0000256" key="2">
    <source>
        <dbReference type="SAM" id="SignalP"/>
    </source>
</evidence>
<dbReference type="AlphaFoldDB" id="A0A9P7R8F8"/>
<keyword evidence="4" id="KW-1185">Reference proteome</keyword>
<protein>
    <recommendedName>
        <fullName evidence="5">Secreted protein</fullName>
    </recommendedName>
</protein>
<accession>A0A9P7R8F8</accession>
<proteinExistence type="predicted"/>
<comment type="caution">
    <text evidence="3">The sequence shown here is derived from an EMBL/GenBank/DDBJ whole genome shotgun (WGS) entry which is preliminary data.</text>
</comment>
<evidence type="ECO:0000256" key="1">
    <source>
        <dbReference type="SAM" id="MobiDB-lite"/>
    </source>
</evidence>
<feature type="chain" id="PRO_5040454317" description="Secreted protein" evidence="2">
    <location>
        <begin position="24"/>
        <end position="75"/>
    </location>
</feature>
<organism evidence="3 4">
    <name type="scientific">Colletotrichum scovillei</name>
    <dbReference type="NCBI Taxonomy" id="1209932"/>
    <lineage>
        <taxon>Eukaryota</taxon>
        <taxon>Fungi</taxon>
        <taxon>Dikarya</taxon>
        <taxon>Ascomycota</taxon>
        <taxon>Pezizomycotina</taxon>
        <taxon>Sordariomycetes</taxon>
        <taxon>Hypocreomycetidae</taxon>
        <taxon>Glomerellales</taxon>
        <taxon>Glomerellaceae</taxon>
        <taxon>Colletotrichum</taxon>
        <taxon>Colletotrichum acutatum species complex</taxon>
    </lineage>
</organism>
<evidence type="ECO:0000313" key="3">
    <source>
        <dbReference type="EMBL" id="KAG7050516.1"/>
    </source>
</evidence>
<feature type="compositionally biased region" description="Basic residues" evidence="1">
    <location>
        <begin position="60"/>
        <end position="75"/>
    </location>
</feature>
<keyword evidence="2" id="KW-0732">Signal</keyword>
<gene>
    <name evidence="3" type="ORF">JMJ77_013263</name>
</gene>
<sequence>MIAMFLPMLVLFFLPTIAPLAEPKKTPTSFANLAVVRIHTPLHPRDDTGFAQNLSSKNSTHVRSRGPIRCRAPGK</sequence>
<dbReference type="Proteomes" id="UP000699042">
    <property type="component" value="Unassembled WGS sequence"/>
</dbReference>
<name>A0A9P7R8F8_9PEZI</name>